<feature type="domain" description="Non-reducing end beta-L-arabinofuranosidase-like GH127 catalytic" evidence="1">
    <location>
        <begin position="9"/>
        <end position="402"/>
    </location>
</feature>
<dbReference type="Pfam" id="PF20736">
    <property type="entry name" value="Glyco_hydro127M"/>
    <property type="match status" value="1"/>
</dbReference>
<name>A0A9D1S376_9FIRM</name>
<dbReference type="InterPro" id="IPR012878">
    <property type="entry name" value="Beta-AFase-like_GH127_cat"/>
</dbReference>
<protein>
    <submittedName>
        <fullName evidence="3">Glycoside hydrolase family 127 protein</fullName>
    </submittedName>
</protein>
<dbReference type="Pfam" id="PF07944">
    <property type="entry name" value="Beta-AFase-like_GH127_cat"/>
    <property type="match status" value="1"/>
</dbReference>
<dbReference type="GO" id="GO:0016787">
    <property type="term" value="F:hydrolase activity"/>
    <property type="evidence" value="ECO:0007669"/>
    <property type="project" value="UniProtKB-KW"/>
</dbReference>
<evidence type="ECO:0000259" key="2">
    <source>
        <dbReference type="Pfam" id="PF20736"/>
    </source>
</evidence>
<dbReference type="InterPro" id="IPR049046">
    <property type="entry name" value="Beta-AFase-like_GH127_middle"/>
</dbReference>
<evidence type="ECO:0000313" key="4">
    <source>
        <dbReference type="Proteomes" id="UP000824123"/>
    </source>
</evidence>
<keyword evidence="3" id="KW-0378">Hydrolase</keyword>
<dbReference type="Gene3D" id="1.50.10.20">
    <property type="match status" value="1"/>
</dbReference>
<feature type="domain" description="Non-reducing end beta-L-arabinofuranosidase-like GH127 middle" evidence="2">
    <location>
        <begin position="471"/>
        <end position="532"/>
    </location>
</feature>
<dbReference type="EMBL" id="DVNK01000005">
    <property type="protein sequence ID" value="HIU45784.1"/>
    <property type="molecule type" value="Genomic_DNA"/>
</dbReference>
<dbReference type="PANTHER" id="PTHR31151:SF0">
    <property type="entry name" value="PROLINE-TRNA LIGASE (DUF1680)"/>
    <property type="match status" value="1"/>
</dbReference>
<dbReference type="PANTHER" id="PTHR31151">
    <property type="entry name" value="PROLINE-TRNA LIGASE (DUF1680)"/>
    <property type="match status" value="1"/>
</dbReference>
<organism evidence="3 4">
    <name type="scientific">Candidatus Fimadaptatus faecigallinarum</name>
    <dbReference type="NCBI Taxonomy" id="2840814"/>
    <lineage>
        <taxon>Bacteria</taxon>
        <taxon>Bacillati</taxon>
        <taxon>Bacillota</taxon>
        <taxon>Clostridia</taxon>
        <taxon>Eubacteriales</taxon>
        <taxon>Candidatus Fimadaptatus</taxon>
    </lineage>
</organism>
<proteinExistence type="predicted"/>
<accession>A0A9D1S376</accession>
<sequence length="624" mass="70801">MRMIPDSQIRLFDGELLRREAANRQYMLSLSQRNLMFNFNLEAGRDSTTSLEGMHGGWELPSCQLRGHFTGHWLSAAAMRYAATGDAEIKARADAIVDELDKCQQENGGEWVASIPEKYFDWIARGKSVWAPHYTVHKTFMGLIDMYRYAGNEQALRIAEKFADWFYRWSGKFSREQMDDILDYETGGMLEIWAELYGIARARGDDERTAMYGALMERYWRGRLFDRLLRGEDPLTNMHANTTIPEVLGCARAYELTGEQKYRDVVEAYWRCAVDERGQYATGGQTCGEIWTPKQELSARLGEKNQEHCTVYNMMRLADALLRWTGEARYADYIELNLFNGIFAQGYWQGTFTHGAHSDDPDTGLLTYFLPLQAGGRKGWATRTNDFFCCHGTLVQANASLARYMAYDDDRSISLCQYFDADICAELAGKAVTLISRRDTLAGSVQSFSTNAARQALGAGNIAHLPGALVQRITLRLNEPAEFALRLRIPGWRAGDARLLLNDQPVEYSLEQGFARIARKWRDGDQITLIVPRGVRTVRLPDAPDMVAFCYGPVTLAGLCDEERALYTDDPAHPDSLLTPDNEREWGNWKTTFRTVGQARGLRFIPLMDVGYQPYTVYFPVAHG</sequence>
<evidence type="ECO:0000313" key="3">
    <source>
        <dbReference type="EMBL" id="HIU45784.1"/>
    </source>
</evidence>
<gene>
    <name evidence="3" type="ORF">IAC59_00820</name>
</gene>
<comment type="caution">
    <text evidence="3">The sequence shown here is derived from an EMBL/GenBank/DDBJ whole genome shotgun (WGS) entry which is preliminary data.</text>
</comment>
<evidence type="ECO:0000259" key="1">
    <source>
        <dbReference type="Pfam" id="PF07944"/>
    </source>
</evidence>
<dbReference type="GO" id="GO:0005975">
    <property type="term" value="P:carbohydrate metabolic process"/>
    <property type="evidence" value="ECO:0007669"/>
    <property type="project" value="InterPro"/>
</dbReference>
<dbReference type="SUPFAM" id="SSF48208">
    <property type="entry name" value="Six-hairpin glycosidases"/>
    <property type="match status" value="1"/>
</dbReference>
<dbReference type="Proteomes" id="UP000824123">
    <property type="component" value="Unassembled WGS sequence"/>
</dbReference>
<reference evidence="3" key="2">
    <citation type="journal article" date="2021" name="PeerJ">
        <title>Extensive microbial diversity within the chicken gut microbiome revealed by metagenomics and culture.</title>
        <authorList>
            <person name="Gilroy R."/>
            <person name="Ravi A."/>
            <person name="Getino M."/>
            <person name="Pursley I."/>
            <person name="Horton D.L."/>
            <person name="Alikhan N.F."/>
            <person name="Baker D."/>
            <person name="Gharbi K."/>
            <person name="Hall N."/>
            <person name="Watson M."/>
            <person name="Adriaenssens E.M."/>
            <person name="Foster-Nyarko E."/>
            <person name="Jarju S."/>
            <person name="Secka A."/>
            <person name="Antonio M."/>
            <person name="Oren A."/>
            <person name="Chaudhuri R.R."/>
            <person name="La Ragione R."/>
            <person name="Hildebrand F."/>
            <person name="Pallen M.J."/>
        </authorList>
    </citation>
    <scope>NUCLEOTIDE SEQUENCE</scope>
    <source>
        <strain evidence="3">ChiSxjej2B14-8506</strain>
    </source>
</reference>
<dbReference type="InterPro" id="IPR008928">
    <property type="entry name" value="6-hairpin_glycosidase_sf"/>
</dbReference>
<dbReference type="AlphaFoldDB" id="A0A9D1S376"/>
<reference evidence="3" key="1">
    <citation type="submission" date="2020-10" db="EMBL/GenBank/DDBJ databases">
        <authorList>
            <person name="Gilroy R."/>
        </authorList>
    </citation>
    <scope>NUCLEOTIDE SEQUENCE</scope>
    <source>
        <strain evidence="3">ChiSxjej2B14-8506</strain>
    </source>
</reference>